<keyword evidence="2" id="KW-1185">Reference proteome</keyword>
<evidence type="ECO:0000313" key="2">
    <source>
        <dbReference type="Proteomes" id="UP000187209"/>
    </source>
</evidence>
<organism evidence="1 2">
    <name type="scientific">Stentor coeruleus</name>
    <dbReference type="NCBI Taxonomy" id="5963"/>
    <lineage>
        <taxon>Eukaryota</taxon>
        <taxon>Sar</taxon>
        <taxon>Alveolata</taxon>
        <taxon>Ciliophora</taxon>
        <taxon>Postciliodesmatophora</taxon>
        <taxon>Heterotrichea</taxon>
        <taxon>Heterotrichida</taxon>
        <taxon>Stentoridae</taxon>
        <taxon>Stentor</taxon>
    </lineage>
</organism>
<name>A0A1R2AYA4_9CILI</name>
<accession>A0A1R2AYA4</accession>
<dbReference type="EMBL" id="MPUH01001193">
    <property type="protein sequence ID" value="OMJ69477.1"/>
    <property type="molecule type" value="Genomic_DNA"/>
</dbReference>
<evidence type="ECO:0000313" key="1">
    <source>
        <dbReference type="EMBL" id="OMJ69477.1"/>
    </source>
</evidence>
<dbReference type="AlphaFoldDB" id="A0A1R2AYA4"/>
<sequence>MGCITSKNTDKRFNSIETNAGDTQQGTMYLQSKKIIKSRFARVLAKSKPELRVIYEVSPSREISTILE</sequence>
<protein>
    <submittedName>
        <fullName evidence="1">Uncharacterized protein</fullName>
    </submittedName>
</protein>
<proteinExistence type="predicted"/>
<gene>
    <name evidence="1" type="ORF">SteCoe_32787</name>
</gene>
<dbReference type="Proteomes" id="UP000187209">
    <property type="component" value="Unassembled WGS sequence"/>
</dbReference>
<reference evidence="1 2" key="1">
    <citation type="submission" date="2016-11" db="EMBL/GenBank/DDBJ databases">
        <title>The macronuclear genome of Stentor coeruleus: a giant cell with tiny introns.</title>
        <authorList>
            <person name="Slabodnick M."/>
            <person name="Ruby J.G."/>
            <person name="Reiff S.B."/>
            <person name="Swart E.C."/>
            <person name="Gosai S."/>
            <person name="Prabakaran S."/>
            <person name="Witkowska E."/>
            <person name="Larue G.E."/>
            <person name="Fisher S."/>
            <person name="Freeman R.M."/>
            <person name="Gunawardena J."/>
            <person name="Chu W."/>
            <person name="Stover N.A."/>
            <person name="Gregory B.D."/>
            <person name="Nowacki M."/>
            <person name="Derisi J."/>
            <person name="Roy S.W."/>
            <person name="Marshall W.F."/>
            <person name="Sood P."/>
        </authorList>
    </citation>
    <scope>NUCLEOTIDE SEQUENCE [LARGE SCALE GENOMIC DNA]</scope>
    <source>
        <strain evidence="1">WM001</strain>
    </source>
</reference>
<comment type="caution">
    <text evidence="1">The sequence shown here is derived from an EMBL/GenBank/DDBJ whole genome shotgun (WGS) entry which is preliminary data.</text>
</comment>